<dbReference type="InterPro" id="IPR050792">
    <property type="entry name" value="ADP-ribosylglycohydrolase"/>
</dbReference>
<feature type="binding site" evidence="1">
    <location>
        <position position="79"/>
    </location>
    <ligand>
        <name>Mg(2+)</name>
        <dbReference type="ChEBI" id="CHEBI:18420"/>
        <label>1</label>
    </ligand>
</feature>
<evidence type="ECO:0008006" key="4">
    <source>
        <dbReference type="Google" id="ProtNLM"/>
    </source>
</evidence>
<dbReference type="Proteomes" id="UP000683360">
    <property type="component" value="Unassembled WGS sequence"/>
</dbReference>
<dbReference type="InterPro" id="IPR005502">
    <property type="entry name" value="Ribosyl_crysJ1"/>
</dbReference>
<keyword evidence="3" id="KW-1185">Reference proteome</keyword>
<evidence type="ECO:0000256" key="1">
    <source>
        <dbReference type="PIRSR" id="PIRSR605502-1"/>
    </source>
</evidence>
<dbReference type="GO" id="GO:0046872">
    <property type="term" value="F:metal ion binding"/>
    <property type="evidence" value="ECO:0007669"/>
    <property type="project" value="UniProtKB-KW"/>
</dbReference>
<dbReference type="Pfam" id="PF03747">
    <property type="entry name" value="ADP_ribosyl_GH"/>
    <property type="match status" value="1"/>
</dbReference>
<dbReference type="EMBL" id="CAJPWZ010002400">
    <property type="protein sequence ID" value="CAG2237699.1"/>
    <property type="molecule type" value="Genomic_DNA"/>
</dbReference>
<comment type="caution">
    <text evidence="2">The sequence shown here is derived from an EMBL/GenBank/DDBJ whole genome shotgun (WGS) entry which is preliminary data.</text>
</comment>
<gene>
    <name evidence="2" type="ORF">MEDL_50145</name>
</gene>
<feature type="binding site" evidence="1">
    <location>
        <position position="304"/>
    </location>
    <ligand>
        <name>Mg(2+)</name>
        <dbReference type="ChEBI" id="CHEBI:18420"/>
        <label>2</label>
    </ligand>
</feature>
<dbReference type="Gene3D" id="1.10.4080.10">
    <property type="entry name" value="ADP-ribosylation/Crystallin J1"/>
    <property type="match status" value="1"/>
</dbReference>
<dbReference type="OrthoDB" id="2021138at2759"/>
<reference evidence="2" key="1">
    <citation type="submission" date="2021-03" db="EMBL/GenBank/DDBJ databases">
        <authorList>
            <person name="Bekaert M."/>
        </authorList>
    </citation>
    <scope>NUCLEOTIDE SEQUENCE</scope>
</reference>
<evidence type="ECO:0000313" key="2">
    <source>
        <dbReference type="EMBL" id="CAG2237699.1"/>
    </source>
</evidence>
<dbReference type="AlphaFoldDB" id="A0A8S3U280"/>
<feature type="binding site" evidence="1">
    <location>
        <position position="80"/>
    </location>
    <ligand>
        <name>Mg(2+)</name>
        <dbReference type="ChEBI" id="CHEBI:18420"/>
        <label>1</label>
    </ligand>
</feature>
<keyword evidence="1" id="KW-0460">Magnesium</keyword>
<feature type="binding site" evidence="1">
    <location>
        <position position="305"/>
    </location>
    <ligand>
        <name>Mg(2+)</name>
        <dbReference type="ChEBI" id="CHEBI:18420"/>
        <label>2</label>
    </ligand>
</feature>
<comment type="cofactor">
    <cofactor evidence="1">
        <name>Mg(2+)</name>
        <dbReference type="ChEBI" id="CHEBI:18420"/>
    </cofactor>
    <text evidence="1">Binds 2 magnesium ions per subunit.</text>
</comment>
<dbReference type="PANTHER" id="PTHR16222">
    <property type="entry name" value="ADP-RIBOSYLGLYCOHYDROLASE"/>
    <property type="match status" value="1"/>
</dbReference>
<dbReference type="InterPro" id="IPR036705">
    <property type="entry name" value="Ribosyl_crysJ1_sf"/>
</dbReference>
<keyword evidence="1" id="KW-0479">Metal-binding</keyword>
<sequence length="353" mass="39814">MATDDNKHHEQPSPEVMDRILGTLYGGCIGDAIGILSEFLTKEEAKEHYGPVAKKLEYSHKSLVDDDHRIRWEEGDWTDDSDQMVLIMRSLVDCDGKVDLSDFAGKLTNWVKYGYKELKDWCGLGIGTLTAKVTAYPDYLKDPEEAARAIWEHQGKQVASNGAVMRTSIVGVHNYWNTDEVVKNAIEITKTTHYDPRCQASSVAVSVAIATMLQGNHRDKKGHFKVKDVINEAYEHASKCLETDEEKKDLLFYLECEKIKELNLDESKKIGYTYKTMGAGFWALKQSNFRKAITKVMLQGGDADTNACVGGGLLGCKLGMSALPESWVTKLLHKEWLDNEFKRNRAIKKVREK</sequence>
<dbReference type="PANTHER" id="PTHR16222:SF40">
    <property type="entry name" value="ADP-RIBOSYLGLYCOHYDROLASE"/>
    <property type="match status" value="1"/>
</dbReference>
<protein>
    <recommendedName>
        <fullName evidence="4">ADP-ribosylglycohydrolase</fullName>
    </recommendedName>
</protein>
<feature type="binding site" evidence="1">
    <location>
        <position position="302"/>
    </location>
    <ligand>
        <name>Mg(2+)</name>
        <dbReference type="ChEBI" id="CHEBI:18420"/>
        <label>2</label>
    </ligand>
</feature>
<name>A0A8S3U280_MYTED</name>
<evidence type="ECO:0000313" key="3">
    <source>
        <dbReference type="Proteomes" id="UP000683360"/>
    </source>
</evidence>
<accession>A0A8S3U280</accession>
<feature type="binding site" evidence="1">
    <location>
        <position position="78"/>
    </location>
    <ligand>
        <name>Mg(2+)</name>
        <dbReference type="ChEBI" id="CHEBI:18420"/>
        <label>1</label>
    </ligand>
</feature>
<dbReference type="SUPFAM" id="SSF101478">
    <property type="entry name" value="ADP-ribosylglycohydrolase"/>
    <property type="match status" value="1"/>
</dbReference>
<organism evidence="2 3">
    <name type="scientific">Mytilus edulis</name>
    <name type="common">Blue mussel</name>
    <dbReference type="NCBI Taxonomy" id="6550"/>
    <lineage>
        <taxon>Eukaryota</taxon>
        <taxon>Metazoa</taxon>
        <taxon>Spiralia</taxon>
        <taxon>Lophotrochozoa</taxon>
        <taxon>Mollusca</taxon>
        <taxon>Bivalvia</taxon>
        <taxon>Autobranchia</taxon>
        <taxon>Pteriomorphia</taxon>
        <taxon>Mytilida</taxon>
        <taxon>Mytiloidea</taxon>
        <taxon>Mytilidae</taxon>
        <taxon>Mytilinae</taxon>
        <taxon>Mytilus</taxon>
    </lineage>
</organism>
<proteinExistence type="predicted"/>